<reference evidence="5 6" key="1">
    <citation type="submission" date="2018-04" db="EMBL/GenBank/DDBJ databases">
        <authorList>
            <person name="Zhang X."/>
            <person name="Yuan J."/>
            <person name="Li F."/>
            <person name="Xiang J."/>
        </authorList>
    </citation>
    <scope>NUCLEOTIDE SEQUENCE [LARGE SCALE GENOMIC DNA]</scope>
    <source>
        <tissue evidence="5">Muscle</tissue>
    </source>
</reference>
<feature type="region of interest" description="Disordered" evidence="2">
    <location>
        <begin position="147"/>
        <end position="222"/>
    </location>
</feature>
<keyword evidence="5" id="KW-0645">Protease</keyword>
<dbReference type="PANTHER" id="PTHR11533">
    <property type="entry name" value="PROTEASE M1 ZINC METALLOPROTEASE"/>
    <property type="match status" value="1"/>
</dbReference>
<dbReference type="GO" id="GO:0043171">
    <property type="term" value="P:peptide catabolic process"/>
    <property type="evidence" value="ECO:0007669"/>
    <property type="project" value="TreeGrafter"/>
</dbReference>
<reference evidence="5 6" key="2">
    <citation type="submission" date="2019-01" db="EMBL/GenBank/DDBJ databases">
        <title>The decoding of complex shrimp genome reveals the adaptation for benthos swimmer, frequently molting mechanism and breeding impact on genome.</title>
        <authorList>
            <person name="Sun Y."/>
            <person name="Gao Y."/>
            <person name="Yu Y."/>
        </authorList>
    </citation>
    <scope>NUCLEOTIDE SEQUENCE [LARGE SCALE GENOMIC DNA]</scope>
    <source>
        <tissue evidence="5">Muscle</tissue>
    </source>
</reference>
<organism evidence="5 6">
    <name type="scientific">Penaeus vannamei</name>
    <name type="common">Whiteleg shrimp</name>
    <name type="synonym">Litopenaeus vannamei</name>
    <dbReference type="NCBI Taxonomy" id="6689"/>
    <lineage>
        <taxon>Eukaryota</taxon>
        <taxon>Metazoa</taxon>
        <taxon>Ecdysozoa</taxon>
        <taxon>Arthropoda</taxon>
        <taxon>Crustacea</taxon>
        <taxon>Multicrustacea</taxon>
        <taxon>Malacostraca</taxon>
        <taxon>Eumalacostraca</taxon>
        <taxon>Eucarida</taxon>
        <taxon>Decapoda</taxon>
        <taxon>Dendrobranchiata</taxon>
        <taxon>Penaeoidea</taxon>
        <taxon>Penaeidae</taxon>
        <taxon>Penaeus</taxon>
    </lineage>
</organism>
<dbReference type="Pfam" id="PF01433">
    <property type="entry name" value="Peptidase_M1"/>
    <property type="match status" value="1"/>
</dbReference>
<dbReference type="STRING" id="6689.A0A423ST35"/>
<dbReference type="Gene3D" id="3.30.2010.30">
    <property type="match status" value="1"/>
</dbReference>
<feature type="compositionally biased region" description="Pro residues" evidence="2">
    <location>
        <begin position="159"/>
        <end position="169"/>
    </location>
</feature>
<dbReference type="GO" id="GO:0006508">
    <property type="term" value="P:proteolysis"/>
    <property type="evidence" value="ECO:0007669"/>
    <property type="project" value="InterPro"/>
</dbReference>
<dbReference type="GO" id="GO:0008270">
    <property type="term" value="F:zinc ion binding"/>
    <property type="evidence" value="ECO:0007669"/>
    <property type="project" value="InterPro"/>
</dbReference>
<dbReference type="GO" id="GO:0042277">
    <property type="term" value="F:peptide binding"/>
    <property type="evidence" value="ECO:0007669"/>
    <property type="project" value="TreeGrafter"/>
</dbReference>
<keyword evidence="5" id="KW-0031">Aminopeptidase</keyword>
<feature type="compositionally biased region" description="Low complexity" evidence="2">
    <location>
        <begin position="170"/>
        <end position="184"/>
    </location>
</feature>
<keyword evidence="5" id="KW-0378">Hydrolase</keyword>
<accession>A0A423ST35</accession>
<evidence type="ECO:0000313" key="5">
    <source>
        <dbReference type="EMBL" id="ROT67359.1"/>
    </source>
</evidence>
<dbReference type="AlphaFoldDB" id="A0A423ST35"/>
<comment type="caution">
    <text evidence="5">The sequence shown here is derived from an EMBL/GenBank/DDBJ whole genome shotgun (WGS) entry which is preliminary data.</text>
</comment>
<dbReference type="GO" id="GO:0005737">
    <property type="term" value="C:cytoplasm"/>
    <property type="evidence" value="ECO:0007669"/>
    <property type="project" value="TreeGrafter"/>
</dbReference>
<evidence type="ECO:0000256" key="2">
    <source>
        <dbReference type="SAM" id="MobiDB-lite"/>
    </source>
</evidence>
<dbReference type="InterPro" id="IPR014782">
    <property type="entry name" value="Peptidase_M1_dom"/>
</dbReference>
<evidence type="ECO:0000259" key="3">
    <source>
        <dbReference type="Pfam" id="PF01433"/>
    </source>
</evidence>
<dbReference type="InterPro" id="IPR050344">
    <property type="entry name" value="Peptidase_M1_aminopeptidases"/>
</dbReference>
<evidence type="ECO:0000259" key="4">
    <source>
        <dbReference type="Pfam" id="PF17900"/>
    </source>
</evidence>
<name>A0A423ST35_PENVA</name>
<evidence type="ECO:0000313" key="6">
    <source>
        <dbReference type="Proteomes" id="UP000283509"/>
    </source>
</evidence>
<dbReference type="Pfam" id="PF17900">
    <property type="entry name" value="Peptidase_M1_N"/>
    <property type="match status" value="1"/>
</dbReference>
<dbReference type="InterPro" id="IPR045357">
    <property type="entry name" value="Aminopeptidase_N-like_N"/>
</dbReference>
<dbReference type="Gene3D" id="2.60.40.1730">
    <property type="entry name" value="tricorn interacting facor f3 domain"/>
    <property type="match status" value="1"/>
</dbReference>
<dbReference type="PRINTS" id="PR00756">
    <property type="entry name" value="ALADIPTASE"/>
</dbReference>
<dbReference type="SUPFAM" id="SSF55486">
    <property type="entry name" value="Metalloproteases ('zincins'), catalytic domain"/>
    <property type="match status" value="1"/>
</dbReference>
<feature type="domain" description="Aminopeptidase N-like N-terminal" evidence="4">
    <location>
        <begin position="1"/>
        <end position="72"/>
    </location>
</feature>
<dbReference type="InterPro" id="IPR042097">
    <property type="entry name" value="Aminopeptidase_N-like_N_sf"/>
</dbReference>
<evidence type="ECO:0000256" key="1">
    <source>
        <dbReference type="ARBA" id="ARBA00004609"/>
    </source>
</evidence>
<dbReference type="PANTHER" id="PTHR11533:SF294">
    <property type="entry name" value="THYROTROPIN-RELEASING HORMONE-DEGRADING ECTOENZYME"/>
    <property type="match status" value="1"/>
</dbReference>
<dbReference type="InterPro" id="IPR001930">
    <property type="entry name" value="Peptidase_M1"/>
</dbReference>
<gene>
    <name evidence="5" type="ORF">C7M84_014561</name>
</gene>
<dbReference type="GO" id="GO:0005886">
    <property type="term" value="C:plasma membrane"/>
    <property type="evidence" value="ECO:0007669"/>
    <property type="project" value="UniProtKB-SubCell"/>
</dbReference>
<dbReference type="SUPFAM" id="SSF63737">
    <property type="entry name" value="Leukotriene A4 hydrolase N-terminal domain"/>
    <property type="match status" value="1"/>
</dbReference>
<feature type="compositionally biased region" description="Pro residues" evidence="2">
    <location>
        <begin position="211"/>
        <end position="222"/>
    </location>
</feature>
<dbReference type="EMBL" id="QCYY01002818">
    <property type="protein sequence ID" value="ROT67359.1"/>
    <property type="molecule type" value="Genomic_DNA"/>
</dbReference>
<dbReference type="GO" id="GO:0070006">
    <property type="term" value="F:metalloaminopeptidase activity"/>
    <property type="evidence" value="ECO:0007669"/>
    <property type="project" value="TreeGrafter"/>
</dbReference>
<comment type="subcellular location">
    <subcellularLocation>
        <location evidence="1">Cell membrane</location>
        <topology evidence="1">Lipid-anchor</topology>
        <topology evidence="1">GPI-anchor</topology>
    </subcellularLocation>
</comment>
<dbReference type="Proteomes" id="UP000283509">
    <property type="component" value="Unassembled WGS sequence"/>
</dbReference>
<feature type="domain" description="Peptidase M1 membrane alanine aminopeptidase" evidence="3">
    <location>
        <begin position="106"/>
        <end position="149"/>
    </location>
</feature>
<proteinExistence type="predicted"/>
<keyword evidence="6" id="KW-1185">Reference proteome</keyword>
<dbReference type="GO" id="GO:0005615">
    <property type="term" value="C:extracellular space"/>
    <property type="evidence" value="ECO:0007669"/>
    <property type="project" value="TreeGrafter"/>
</dbReference>
<protein>
    <submittedName>
        <fullName evidence="5">Aminopeptidase N</fullName>
    </submittedName>
</protein>
<sequence length="222" mass="24188">MLAATQFQPTDARRAFPCLDEPALKANFTVSLAREEHMATLSNMEIEATEPRRSGRLGVDHYHTTVKMSTYLVAFVVSDFEFLSDLAGETNFSVWARPEAMDQADYSLSVGVDCLTYFESYFNIPYPLPKQDMVALPDFAAGAMENWGETPSPLTPSSFSPPSPLPGRPPTNALSPSLSPSPTSRETPCCTSPLFLSFPPRGDPTKHPSPHFSPSPPSGDAN</sequence>